<name>A0A9R0Q3W8_TRITD</name>
<feature type="compositionally biased region" description="Low complexity" evidence="12">
    <location>
        <begin position="96"/>
        <end position="119"/>
    </location>
</feature>
<dbReference type="Proteomes" id="UP000324705">
    <property type="component" value="Chromosome 1A"/>
</dbReference>
<feature type="compositionally biased region" description="Low complexity" evidence="12">
    <location>
        <begin position="42"/>
        <end position="59"/>
    </location>
</feature>
<dbReference type="Gene3D" id="1.20.58.530">
    <property type="match status" value="1"/>
</dbReference>
<dbReference type="GO" id="GO:0000146">
    <property type="term" value="F:microfilament motor activity"/>
    <property type="evidence" value="ECO:0007669"/>
    <property type="project" value="TreeGrafter"/>
</dbReference>
<evidence type="ECO:0000313" key="15">
    <source>
        <dbReference type="EMBL" id="VAH04586.1"/>
    </source>
</evidence>
<evidence type="ECO:0000256" key="2">
    <source>
        <dbReference type="ARBA" id="ARBA00022741"/>
    </source>
</evidence>
<accession>A0A9R0Q3W8</accession>
<evidence type="ECO:0000256" key="4">
    <source>
        <dbReference type="ARBA" id="ARBA00022860"/>
    </source>
</evidence>
<dbReference type="InterPro" id="IPR004009">
    <property type="entry name" value="SH3_Myosin"/>
</dbReference>
<keyword evidence="7 10" id="KW-0505">Motor protein</keyword>
<dbReference type="InterPro" id="IPR057535">
    <property type="entry name" value="MYO1-3_N_SH3"/>
</dbReference>
<keyword evidence="6 10" id="KW-0518">Myosin</keyword>
<dbReference type="SUPFAM" id="SSF52540">
    <property type="entry name" value="P-loop containing nucleoside triphosphate hydrolases"/>
    <property type="match status" value="1"/>
</dbReference>
<feature type="binding site" evidence="10">
    <location>
        <begin position="277"/>
        <end position="284"/>
    </location>
    <ligand>
        <name>ATP</name>
        <dbReference type="ChEBI" id="CHEBI:30616"/>
    </ligand>
</feature>
<gene>
    <name evidence="15" type="ORF">TRITD_1Av1G104720</name>
</gene>
<dbReference type="GO" id="GO:0051015">
    <property type="term" value="F:actin filament binding"/>
    <property type="evidence" value="ECO:0007669"/>
    <property type="project" value="TreeGrafter"/>
</dbReference>
<dbReference type="InterPro" id="IPR036022">
    <property type="entry name" value="MYSc_Myo8"/>
</dbReference>
<evidence type="ECO:0000259" key="13">
    <source>
        <dbReference type="PROSITE" id="PS51456"/>
    </source>
</evidence>
<evidence type="ECO:0000256" key="3">
    <source>
        <dbReference type="ARBA" id="ARBA00022840"/>
    </source>
</evidence>
<dbReference type="FunFam" id="1.20.58.530:FF:000013">
    <property type="entry name" value="Unconventional myosin-XIX"/>
    <property type="match status" value="1"/>
</dbReference>
<dbReference type="GO" id="GO:0005737">
    <property type="term" value="C:cytoplasm"/>
    <property type="evidence" value="ECO:0007669"/>
    <property type="project" value="TreeGrafter"/>
</dbReference>
<keyword evidence="3 10" id="KW-0067">ATP-binding</keyword>
<dbReference type="Gene3D" id="1.10.10.820">
    <property type="match status" value="1"/>
</dbReference>
<organism evidence="15 16">
    <name type="scientific">Triticum turgidum subsp. durum</name>
    <name type="common">Durum wheat</name>
    <name type="synonym">Triticum durum</name>
    <dbReference type="NCBI Taxonomy" id="4567"/>
    <lineage>
        <taxon>Eukaryota</taxon>
        <taxon>Viridiplantae</taxon>
        <taxon>Streptophyta</taxon>
        <taxon>Embryophyta</taxon>
        <taxon>Tracheophyta</taxon>
        <taxon>Spermatophyta</taxon>
        <taxon>Magnoliopsida</taxon>
        <taxon>Liliopsida</taxon>
        <taxon>Poales</taxon>
        <taxon>Poaceae</taxon>
        <taxon>BOP clade</taxon>
        <taxon>Pooideae</taxon>
        <taxon>Triticodae</taxon>
        <taxon>Triticeae</taxon>
        <taxon>Triticinae</taxon>
        <taxon>Triticum</taxon>
    </lineage>
</organism>
<dbReference type="PROSITE" id="PS50096">
    <property type="entry name" value="IQ"/>
    <property type="match status" value="3"/>
</dbReference>
<dbReference type="Pfam" id="PF25369">
    <property type="entry name" value="SH3_VIII-1_N"/>
    <property type="match status" value="1"/>
</dbReference>
<dbReference type="CDD" id="cd01383">
    <property type="entry name" value="MYSc_Myo8"/>
    <property type="match status" value="1"/>
</dbReference>
<comment type="similarity">
    <text evidence="9">Belongs to the TRAFAC class myosin-kinesin ATPase superfamily. Myosin family. Plant myosin class VIII subfamily.</text>
</comment>
<dbReference type="InterPro" id="IPR000048">
    <property type="entry name" value="IQ_motif_EF-hand-BS"/>
</dbReference>
<feature type="region of interest" description="Disordered" evidence="12">
    <location>
        <begin position="1171"/>
        <end position="1200"/>
    </location>
</feature>
<feature type="region of interest" description="Disordered" evidence="12">
    <location>
        <begin position="1057"/>
        <end position="1086"/>
    </location>
</feature>
<evidence type="ECO:0000256" key="10">
    <source>
        <dbReference type="PROSITE-ProRule" id="PRU00782"/>
    </source>
</evidence>
<evidence type="ECO:0000256" key="12">
    <source>
        <dbReference type="SAM" id="MobiDB-lite"/>
    </source>
</evidence>
<dbReference type="InterPro" id="IPR036961">
    <property type="entry name" value="Kinesin_motor_dom_sf"/>
</dbReference>
<dbReference type="OMA" id="KYQTFCT"/>
<keyword evidence="4" id="KW-0112">Calmodulin-binding</keyword>
<keyword evidence="8 10" id="KW-0009">Actin-binding</keyword>
<dbReference type="GO" id="GO:0030048">
    <property type="term" value="P:actin filament-based movement"/>
    <property type="evidence" value="ECO:0007669"/>
    <property type="project" value="UniProtKB-ARBA"/>
</dbReference>
<dbReference type="PRINTS" id="PR00193">
    <property type="entry name" value="MYOSINHEAVY"/>
</dbReference>
<keyword evidence="1" id="KW-0677">Repeat</keyword>
<proteinExistence type="inferred from homology"/>
<evidence type="ECO:0000313" key="16">
    <source>
        <dbReference type="Proteomes" id="UP000324705"/>
    </source>
</evidence>
<keyword evidence="5 11" id="KW-0175">Coiled coil</keyword>
<keyword evidence="16" id="KW-1185">Reference proteome</keyword>
<feature type="domain" description="Myosin motor" evidence="13">
    <location>
        <begin position="186"/>
        <end position="863"/>
    </location>
</feature>
<dbReference type="Gene3D" id="3.40.850.10">
    <property type="entry name" value="Kinesin motor domain"/>
    <property type="match status" value="1"/>
</dbReference>
<dbReference type="Gene3D" id="1.20.5.4820">
    <property type="match status" value="1"/>
</dbReference>
<evidence type="ECO:0000256" key="9">
    <source>
        <dbReference type="ARBA" id="ARBA00060862"/>
    </source>
</evidence>
<evidence type="ECO:0000256" key="1">
    <source>
        <dbReference type="ARBA" id="ARBA00022737"/>
    </source>
</evidence>
<dbReference type="FunFam" id="1.10.10.820:FF:000001">
    <property type="entry name" value="Myosin heavy chain"/>
    <property type="match status" value="1"/>
</dbReference>
<dbReference type="PROSITE" id="PS51844">
    <property type="entry name" value="SH3_LIKE"/>
    <property type="match status" value="1"/>
</dbReference>
<feature type="compositionally biased region" description="Polar residues" evidence="12">
    <location>
        <begin position="1062"/>
        <end position="1076"/>
    </location>
</feature>
<dbReference type="PANTHER" id="PTHR13140:SF780">
    <property type="entry name" value="MYOSIN-1"/>
    <property type="match status" value="1"/>
</dbReference>
<dbReference type="SMART" id="SM00242">
    <property type="entry name" value="MYSc"/>
    <property type="match status" value="1"/>
</dbReference>
<reference evidence="15 16" key="1">
    <citation type="submission" date="2017-09" db="EMBL/GenBank/DDBJ databases">
        <authorList>
            <consortium name="International Durum Wheat Genome Sequencing Consortium (IDWGSC)"/>
            <person name="Milanesi L."/>
        </authorList>
    </citation>
    <scope>NUCLEOTIDE SEQUENCE [LARGE SCALE GENOMIC DNA]</scope>
    <source>
        <strain evidence="16">cv. Svevo</strain>
    </source>
</reference>
<dbReference type="Pfam" id="PF00063">
    <property type="entry name" value="Myosin_head"/>
    <property type="match status" value="1"/>
</dbReference>
<evidence type="ECO:0000256" key="7">
    <source>
        <dbReference type="ARBA" id="ARBA00023175"/>
    </source>
</evidence>
<dbReference type="PROSITE" id="PS51456">
    <property type="entry name" value="MYOSIN_MOTOR"/>
    <property type="match status" value="1"/>
</dbReference>
<feature type="region of interest" description="Disordered" evidence="12">
    <location>
        <begin position="42"/>
        <end position="128"/>
    </location>
</feature>
<evidence type="ECO:0000256" key="6">
    <source>
        <dbReference type="ARBA" id="ARBA00023123"/>
    </source>
</evidence>
<dbReference type="GO" id="GO:0016459">
    <property type="term" value="C:myosin complex"/>
    <property type="evidence" value="ECO:0007669"/>
    <property type="project" value="UniProtKB-KW"/>
</dbReference>
<feature type="region of interest" description="Actin-binding" evidence="10">
    <location>
        <begin position="743"/>
        <end position="765"/>
    </location>
</feature>
<sequence length="1200" mass="134416">MASVEVRSVRKSAALRPRGPTKVQPARSMSLDYKYSAARAGVEAGPAANGVGRRAAAAAADEEGEAVPPERDADSPYSSKATTTEEEESAGGGGEVDSASSAAATPRRPSPTAAAGPSPRDTRWGDTSSYGAKKKHRVFCQLPNGDWALCTVITTSGDESVLKVPEGKVLRLKTESLQPANPEILDGVDDLMQLSYLSEPSVLYNLQYRYSQDMIYTKAGPVLVAVNPFKKVALYGNEYIKAYRNKTMDSPHVYAIADSALREMKRDEVNQSIIISGESGAGKTETAKIAMQYLASLGGGSGIEYEILQTNPILEAFGNAKTLRNDNSSRFGKLIEIHFSTTGRICGAMIQTFLLEKSRVVQCAVGERSYHIFYQLCAGAPTTLREKLNLKKVDEYKYLKQSCCYSIAGVDDAEMFHAVTEAMNIVHISKEDQDNVFAMVSAVLWLGDVSFTIIDNENHVEITVEEETVSRLLGCSIEDLNLVLSKRHMKVNNENIVQKLTLTQATDTRDALAKALYASLFEWLVEQINKSLSVGKRRTGRSISILDIYGFESFDKNSFEQFCINYANERLQQHFNRHLFKLEQEEYVEDGIDWAKVEFEDNQDCLNLFEKKPLGLLSLLDEESTFPNATDLTFANKLKQHLDTNSCFRGERGKAFTVRHYAGEVAYDTSGFLEKNRDLLHMDSIQFLAKCKLSIPQTFASKMLAQSDNLESVPYRPSVADSQKLSVAMKFKVKKLCGPKGQLFQLMQRLESTTPHFIRCIKPNNLQLPAIYGQELVLQQLKCCGVLEVVRISRSGYPTRMTHQKFARRYGFLLLEDVASQDPLSVSVAILHQFNILPEMYQVGYTKLFFRTGQIGNLENTRNRTLHGVLRVQSCFRGHQARRHASERIRGVLALQSFIRAENARQSYSSLSKKHRAATLVQKNLKGWLARRYFIKIRKASVVVQSGIRGCLVRRCAGNVDLLNVLREFESKKEADGDQILIKASFLAELQRRILRAEATVREKDEENEMLHQRLQQYENRWLEYEQKMKAMEEMWQKQMRSLQSSLSVAKKSLALDETPRMSDSSVEQSWESNGNHVGGGSSQQLAAAPRITGRDMNASMSVIGRLAEELEQRSQVFADDAKFLVEVKSGQADASLNPDVELRRLKQNFDSWKKDFGSRIRETKVILNKLASGGGGGNESSPNSAKRKWWGRLNTSKFS</sequence>
<dbReference type="GO" id="GO:0007015">
    <property type="term" value="P:actin filament organization"/>
    <property type="evidence" value="ECO:0007669"/>
    <property type="project" value="TreeGrafter"/>
</dbReference>
<dbReference type="Gramene" id="TRITD1Av1G104720.9">
    <property type="protein sequence ID" value="TRITD1Av1G104720.9"/>
    <property type="gene ID" value="TRITD1Av1G104720"/>
</dbReference>
<feature type="coiled-coil region" evidence="11">
    <location>
        <begin position="987"/>
        <end position="1035"/>
    </location>
</feature>
<feature type="region of interest" description="Disordered" evidence="12">
    <location>
        <begin position="1"/>
        <end position="29"/>
    </location>
</feature>
<feature type="domain" description="Myosin N-terminal SH3-like" evidence="14">
    <location>
        <begin position="133"/>
        <end position="182"/>
    </location>
</feature>
<dbReference type="GO" id="GO:0005516">
    <property type="term" value="F:calmodulin binding"/>
    <property type="evidence" value="ECO:0007669"/>
    <property type="project" value="UniProtKB-KW"/>
</dbReference>
<dbReference type="EMBL" id="LT934111">
    <property type="protein sequence ID" value="VAH04586.1"/>
    <property type="molecule type" value="Genomic_DNA"/>
</dbReference>
<keyword evidence="2 10" id="KW-0547">Nucleotide-binding</keyword>
<dbReference type="InterPro" id="IPR001609">
    <property type="entry name" value="Myosin_head_motor_dom-like"/>
</dbReference>
<dbReference type="GO" id="GO:0005524">
    <property type="term" value="F:ATP binding"/>
    <property type="evidence" value="ECO:0007669"/>
    <property type="project" value="UniProtKB-UniRule"/>
</dbReference>
<evidence type="ECO:0000259" key="14">
    <source>
        <dbReference type="PROSITE" id="PS51844"/>
    </source>
</evidence>
<dbReference type="AlphaFoldDB" id="A0A9R0Q3W8"/>
<dbReference type="InterPro" id="IPR027417">
    <property type="entry name" value="P-loop_NTPase"/>
</dbReference>
<dbReference type="PANTHER" id="PTHR13140">
    <property type="entry name" value="MYOSIN"/>
    <property type="match status" value="1"/>
</dbReference>
<dbReference type="SMART" id="SM00015">
    <property type="entry name" value="IQ"/>
    <property type="match status" value="4"/>
</dbReference>
<dbReference type="Pfam" id="PF00612">
    <property type="entry name" value="IQ"/>
    <property type="match status" value="3"/>
</dbReference>
<evidence type="ECO:0000256" key="8">
    <source>
        <dbReference type="ARBA" id="ARBA00023203"/>
    </source>
</evidence>
<protein>
    <submittedName>
        <fullName evidence="15">Uncharacterized protein</fullName>
    </submittedName>
</protein>
<evidence type="ECO:0000256" key="5">
    <source>
        <dbReference type="ARBA" id="ARBA00023054"/>
    </source>
</evidence>
<evidence type="ECO:0000256" key="11">
    <source>
        <dbReference type="SAM" id="Coils"/>
    </source>
</evidence>
<dbReference type="Gene3D" id="1.20.120.720">
    <property type="entry name" value="Myosin VI head, motor domain, U50 subdomain"/>
    <property type="match status" value="1"/>
</dbReference>
<dbReference type="Gene3D" id="1.20.5.190">
    <property type="match status" value="1"/>
</dbReference>
<dbReference type="GO" id="GO:0016020">
    <property type="term" value="C:membrane"/>
    <property type="evidence" value="ECO:0007669"/>
    <property type="project" value="TreeGrafter"/>
</dbReference>